<feature type="transmembrane region" description="Helical" evidence="1">
    <location>
        <begin position="190"/>
        <end position="208"/>
    </location>
</feature>
<dbReference type="EMBL" id="CP000463">
    <property type="protein sequence ID" value="ABJ06981.1"/>
    <property type="molecule type" value="Genomic_DNA"/>
</dbReference>
<feature type="transmembrane region" description="Helical" evidence="1">
    <location>
        <begin position="122"/>
        <end position="144"/>
    </location>
</feature>
<evidence type="ECO:0000256" key="1">
    <source>
        <dbReference type="SAM" id="Phobius"/>
    </source>
</evidence>
<keyword evidence="1" id="KW-1133">Transmembrane helix</keyword>
<sequence length="255" mass="27537">MTLITAAPPRRALRADSSKFYVAMALTCAATAFVGFAPTYWMPLASRTLQASPIVHLHGAVFFAWSLFFVYQSWLASSGRVMKHREIGMIGVSFATAMTIFGTMVAIHAMQRSAAIGMREEGIAFAIVPLSGIAFFAITFTLAVAMVRRPDVHKRLMLLAAISLLDAAVARWFLTFLAPAGAIGPPPVEVTIPPALVASLLLVPAMVYDWKRRGRPHLVYVVGGTALIATKLLNWPLSITKAWHQFAGGLLALAS</sequence>
<keyword evidence="1" id="KW-0812">Transmembrane</keyword>
<feature type="transmembrane region" description="Helical" evidence="1">
    <location>
        <begin position="156"/>
        <end position="178"/>
    </location>
</feature>
<evidence type="ECO:0008006" key="3">
    <source>
        <dbReference type="Google" id="ProtNLM"/>
    </source>
</evidence>
<name>Q07M53_RHOP5</name>
<dbReference type="AlphaFoldDB" id="Q07M53"/>
<dbReference type="OrthoDB" id="648493at2"/>
<feature type="transmembrane region" description="Helical" evidence="1">
    <location>
        <begin position="54"/>
        <end position="75"/>
    </location>
</feature>
<organism evidence="2">
    <name type="scientific">Rhodopseudomonas palustris (strain BisA53)</name>
    <dbReference type="NCBI Taxonomy" id="316055"/>
    <lineage>
        <taxon>Bacteria</taxon>
        <taxon>Pseudomonadati</taxon>
        <taxon>Pseudomonadota</taxon>
        <taxon>Alphaproteobacteria</taxon>
        <taxon>Hyphomicrobiales</taxon>
        <taxon>Nitrobacteraceae</taxon>
        <taxon>Rhodopseudomonas</taxon>
    </lineage>
</organism>
<feature type="transmembrane region" description="Helical" evidence="1">
    <location>
        <begin position="87"/>
        <end position="110"/>
    </location>
</feature>
<accession>Q07M53</accession>
<protein>
    <recommendedName>
        <fullName evidence="3">DUF2306 domain-containing protein</fullName>
    </recommendedName>
</protein>
<dbReference type="eggNOG" id="ENOG5032TZW">
    <property type="taxonomic scope" value="Bacteria"/>
</dbReference>
<proteinExistence type="predicted"/>
<dbReference type="HOGENOM" id="CLU_075807_0_0_5"/>
<reference evidence="2" key="1">
    <citation type="submission" date="2006-09" db="EMBL/GenBank/DDBJ databases">
        <title>Complete sequence of Rhodopseudomonas palustris BisA53.</title>
        <authorList>
            <consortium name="US DOE Joint Genome Institute"/>
            <person name="Copeland A."/>
            <person name="Lucas S."/>
            <person name="Lapidus A."/>
            <person name="Barry K."/>
            <person name="Detter J.C."/>
            <person name="Glavina del Rio T."/>
            <person name="Hammon N."/>
            <person name="Israni S."/>
            <person name="Dalin E."/>
            <person name="Tice H."/>
            <person name="Pitluck S."/>
            <person name="Chain P."/>
            <person name="Malfatti S."/>
            <person name="Shin M."/>
            <person name="Vergez L."/>
            <person name="Schmutz J."/>
            <person name="Larimer F."/>
            <person name="Land M."/>
            <person name="Hauser L."/>
            <person name="Pelletier D.A."/>
            <person name="Kyrpides N."/>
            <person name="Kim E."/>
            <person name="Harwood C.S."/>
            <person name="Oda Y."/>
            <person name="Richardson P."/>
        </authorList>
    </citation>
    <scope>NUCLEOTIDE SEQUENCE [LARGE SCALE GENOMIC DNA]</scope>
    <source>
        <strain evidence="2">BisA53</strain>
    </source>
</reference>
<feature type="transmembrane region" description="Helical" evidence="1">
    <location>
        <begin position="20"/>
        <end position="42"/>
    </location>
</feature>
<dbReference type="KEGG" id="rpe:RPE_3044"/>
<gene>
    <name evidence="2" type="ordered locus">RPE_3044</name>
</gene>
<keyword evidence="1" id="KW-0472">Membrane</keyword>
<evidence type="ECO:0000313" key="2">
    <source>
        <dbReference type="EMBL" id="ABJ06981.1"/>
    </source>
</evidence>
<dbReference type="STRING" id="316055.RPE_3044"/>